<keyword evidence="3" id="KW-0472">Membrane</keyword>
<evidence type="ECO:0000256" key="1">
    <source>
        <dbReference type="SAM" id="Coils"/>
    </source>
</evidence>
<evidence type="ECO:0000313" key="4">
    <source>
        <dbReference type="EMBL" id="PVE79073.1"/>
    </source>
</evidence>
<feature type="compositionally biased region" description="Polar residues" evidence="2">
    <location>
        <begin position="1"/>
        <end position="12"/>
    </location>
</feature>
<dbReference type="RefSeq" id="WP_116536425.1">
    <property type="nucleotide sequence ID" value="NZ_QDFT01000003.1"/>
</dbReference>
<evidence type="ECO:0000313" key="5">
    <source>
        <dbReference type="Proteomes" id="UP000244649"/>
    </source>
</evidence>
<proteinExistence type="predicted"/>
<evidence type="ECO:0000256" key="2">
    <source>
        <dbReference type="SAM" id="MobiDB-lite"/>
    </source>
</evidence>
<feature type="coiled-coil region" evidence="1">
    <location>
        <begin position="97"/>
        <end position="131"/>
    </location>
</feature>
<gene>
    <name evidence="4" type="ORF">DC432_01730</name>
</gene>
<dbReference type="Proteomes" id="UP000244649">
    <property type="component" value="Unassembled WGS sequence"/>
</dbReference>
<keyword evidence="3" id="KW-0812">Transmembrane</keyword>
<feature type="compositionally biased region" description="Low complexity" evidence="2">
    <location>
        <begin position="34"/>
        <end position="63"/>
    </location>
</feature>
<evidence type="ECO:0000256" key="3">
    <source>
        <dbReference type="SAM" id="Phobius"/>
    </source>
</evidence>
<protein>
    <submittedName>
        <fullName evidence="4">Uncharacterized protein</fullName>
    </submittedName>
</protein>
<sequence length="360" mass="38434">MPSTDTTSPTNQSEPSPPAPPEPTAADAADEVGTGDSPAATPAPSADVAGADLATDRPAMSAPARRRPRRSTLVLGAALVAVLMATGAGALWAAGALDDARGEIREQQQRLEQQQREIDRQREVIERKEEFGLALGAVEGAVAPLIGLPFASLVPWDRIDAVVDGAWSHRWSADALALDTDSLRDLADDLTAQRANAEVEAATNATGTAWEATLDQLGSGWVSTRFMDVSTECGDDAMACVWQVQPFVVRVGDRTRSDPTLTDWIRTGVAYHEFAHVLQFTNPGPTQAALDAFGGDVETMADCYALTELDGWSLHHEVPIDEVSLWEVSVGYGVTCDDAQRARIREWVSSVGVQRHPDAG</sequence>
<reference evidence="4 5" key="1">
    <citation type="submission" date="2018-04" db="EMBL/GenBank/DDBJ databases">
        <authorList>
            <person name="Go L.Y."/>
            <person name="Mitchell J.A."/>
        </authorList>
    </citation>
    <scope>NUCLEOTIDE SEQUENCE [LARGE SCALE GENOMIC DNA]</scope>
    <source>
        <strain evidence="4 5">TPD7010</strain>
    </source>
</reference>
<feature type="transmembrane region" description="Helical" evidence="3">
    <location>
        <begin position="73"/>
        <end position="95"/>
    </location>
</feature>
<dbReference type="EMBL" id="QDFT01000003">
    <property type="protein sequence ID" value="PVE79073.1"/>
    <property type="molecule type" value="Genomic_DNA"/>
</dbReference>
<comment type="caution">
    <text evidence="4">The sequence shown here is derived from an EMBL/GenBank/DDBJ whole genome shotgun (WGS) entry which is preliminary data.</text>
</comment>
<name>A0A2T7WYA6_MICTE</name>
<keyword evidence="1" id="KW-0175">Coiled coil</keyword>
<dbReference type="AlphaFoldDB" id="A0A2T7WYA6"/>
<feature type="region of interest" description="Disordered" evidence="2">
    <location>
        <begin position="1"/>
        <end position="68"/>
    </location>
</feature>
<accession>A0A2T7WYA6</accession>
<keyword evidence="3" id="KW-1133">Transmembrane helix</keyword>
<organism evidence="4 5">
    <name type="scientific">Microbacterium testaceum</name>
    <name type="common">Aureobacterium testaceum</name>
    <name type="synonym">Brevibacterium testaceum</name>
    <dbReference type="NCBI Taxonomy" id="2033"/>
    <lineage>
        <taxon>Bacteria</taxon>
        <taxon>Bacillati</taxon>
        <taxon>Actinomycetota</taxon>
        <taxon>Actinomycetes</taxon>
        <taxon>Micrococcales</taxon>
        <taxon>Microbacteriaceae</taxon>
        <taxon>Microbacterium</taxon>
    </lineage>
</organism>